<dbReference type="PANTHER" id="PTHR35004:SF7">
    <property type="entry name" value="INTEGRASE PROTEIN"/>
    <property type="match status" value="1"/>
</dbReference>
<dbReference type="PANTHER" id="PTHR35004">
    <property type="entry name" value="TRANSPOSASE RV3428C-RELATED"/>
    <property type="match status" value="1"/>
</dbReference>
<dbReference type="NCBIfam" id="NF033594">
    <property type="entry name" value="transpos_ISNCY_2"/>
    <property type="match status" value="1"/>
</dbReference>
<feature type="compositionally biased region" description="Basic residues" evidence="1">
    <location>
        <begin position="116"/>
        <end position="127"/>
    </location>
</feature>
<sequence length="443" mass="50096">MSRAELKKVVVVEKIISGHMTNAEGAAALGLSCRQMVRLKKKYLTEGGAAALAHRNRGRKPAHALADETRDRVATLYSQQYAGSNNCHFAELLSEREALELSPSSVRRILLAKGMKQAKQRRRNKAHQPRERRSQAGELWQIDATPYAWLEDRASAFALHAAIDDATGIVVGAVFRPTECREGYSLVMQQGIKKYGIPLGLYSDRHTIFRSPNEPLTVEQELAGETKPLSDFGKAMDELCITHIKALTPQAKGRIERLWGTLQDRLVIELRLLDINTMEEANAALPGLLQKHNHKFALKPKNDECAYMKLDSSIRLDYVFTTREQRTLGQGNTLSYANKTYTFAKPSPYRLDAKTVVEVRQTLSGEVIVWHDNTAIKLLEIAKPVRKQKQEIKKASSAQPRKPTQAHPWKTTEQQNQNKRTTRRISFQDAMYSQHNSYAEALW</sequence>
<dbReference type="InterPro" id="IPR001584">
    <property type="entry name" value="Integrase_cat-core"/>
</dbReference>
<dbReference type="EMBL" id="CAJVAS010000106">
    <property type="protein sequence ID" value="CAG7653411.1"/>
    <property type="molecule type" value="Genomic_DNA"/>
</dbReference>
<gene>
    <name evidence="3" type="ORF">PAESOLCIP111_06750</name>
</gene>
<reference evidence="3" key="1">
    <citation type="submission" date="2021-06" db="EMBL/GenBank/DDBJ databases">
        <authorList>
            <person name="Criscuolo A."/>
        </authorList>
    </citation>
    <scope>NUCLEOTIDE SEQUENCE</scope>
    <source>
        <strain evidence="3">CIP111600</strain>
    </source>
</reference>
<dbReference type="RefSeq" id="WP_218096389.1">
    <property type="nucleotide sequence ID" value="NZ_CAJVAS010000106.1"/>
</dbReference>
<feature type="region of interest" description="Disordered" evidence="1">
    <location>
        <begin position="115"/>
        <end position="136"/>
    </location>
</feature>
<proteinExistence type="predicted"/>
<dbReference type="AlphaFoldDB" id="A0A916NMA3"/>
<evidence type="ECO:0000313" key="4">
    <source>
        <dbReference type="Proteomes" id="UP000693672"/>
    </source>
</evidence>
<evidence type="ECO:0000259" key="2">
    <source>
        <dbReference type="PROSITE" id="PS50994"/>
    </source>
</evidence>
<evidence type="ECO:0000256" key="1">
    <source>
        <dbReference type="SAM" id="MobiDB-lite"/>
    </source>
</evidence>
<dbReference type="Proteomes" id="UP000693672">
    <property type="component" value="Unassembled WGS sequence"/>
</dbReference>
<evidence type="ECO:0000313" key="3">
    <source>
        <dbReference type="EMBL" id="CAG7653411.1"/>
    </source>
</evidence>
<dbReference type="GO" id="GO:0015074">
    <property type="term" value="P:DNA integration"/>
    <property type="evidence" value="ECO:0007669"/>
    <property type="project" value="InterPro"/>
</dbReference>
<name>A0A916NMA3_9BACL</name>
<comment type="caution">
    <text evidence="3">The sequence shown here is derived from an EMBL/GenBank/DDBJ whole genome shotgun (WGS) entry which is preliminary data.</text>
</comment>
<accession>A0A916NMA3</accession>
<feature type="domain" description="Integrase catalytic" evidence="2">
    <location>
        <begin position="125"/>
        <end position="314"/>
    </location>
</feature>
<organism evidence="3 4">
    <name type="scientific">Paenibacillus solanacearum</name>
    <dbReference type="NCBI Taxonomy" id="2048548"/>
    <lineage>
        <taxon>Bacteria</taxon>
        <taxon>Bacillati</taxon>
        <taxon>Bacillota</taxon>
        <taxon>Bacilli</taxon>
        <taxon>Bacillales</taxon>
        <taxon>Paenibacillaceae</taxon>
        <taxon>Paenibacillus</taxon>
    </lineage>
</organism>
<dbReference type="InterPro" id="IPR047797">
    <property type="entry name" value="ISNCY_transpos"/>
</dbReference>
<keyword evidence="4" id="KW-1185">Reference proteome</keyword>
<dbReference type="PROSITE" id="PS50994">
    <property type="entry name" value="INTEGRASE"/>
    <property type="match status" value="1"/>
</dbReference>
<protein>
    <recommendedName>
        <fullName evidence="2">Integrase catalytic domain-containing protein</fullName>
    </recommendedName>
</protein>
<feature type="region of interest" description="Disordered" evidence="1">
    <location>
        <begin position="390"/>
        <end position="420"/>
    </location>
</feature>